<dbReference type="EMBL" id="JNBR01002050">
    <property type="protein sequence ID" value="OQR83909.1"/>
    <property type="molecule type" value="Genomic_DNA"/>
</dbReference>
<dbReference type="Proteomes" id="UP000243579">
    <property type="component" value="Unassembled WGS sequence"/>
</dbReference>
<evidence type="ECO:0000313" key="2">
    <source>
        <dbReference type="EMBL" id="OQR83909.1"/>
    </source>
</evidence>
<sequence length="374" mass="39465">MHSALGGLSFAPPPASLAQLPTAYSLCLGSINATAVFQGLVATAMAEPACLRAVAALSPVLADWTKGRPSPSDAKSHGDHGPTQHGKPHKSLPPDGSHPRDKWVPSELATVLAFTDAQAQAMCKALVDVVPCLEGALLPTLMTAVASETCCSPALAKVVDQFGSPAEVVLATLVRDAADVLCSTQSPGFDGQSSQTCAFAMAQSLLHAKVSLRRVAKSFLQLPTNQACSALVANVPFQLTNESELKAPMFTPPFVPSTCIKPLDTFVTWVSRWPWVQARWAPLFAPDDCLSSSSLWRARNNSKNTTKCLHIPQGFAETCSYTTTLNLFTGAMEAARTPEPTNASATPASVRQSSTAKLASSAALVCFFILLIFL</sequence>
<reference evidence="2 3" key="1">
    <citation type="journal article" date="2014" name="Genome Biol. Evol.">
        <title>The secreted proteins of Achlya hypogyna and Thraustotheca clavata identify the ancestral oomycete secretome and reveal gene acquisitions by horizontal gene transfer.</title>
        <authorList>
            <person name="Misner I."/>
            <person name="Blouin N."/>
            <person name="Leonard G."/>
            <person name="Richards T.A."/>
            <person name="Lane C.E."/>
        </authorList>
    </citation>
    <scope>NUCLEOTIDE SEQUENCE [LARGE SCALE GENOMIC DNA]</scope>
    <source>
        <strain evidence="2 3">ATCC 48635</strain>
    </source>
</reference>
<comment type="caution">
    <text evidence="2">The sequence shown here is derived from an EMBL/GenBank/DDBJ whole genome shotgun (WGS) entry which is preliminary data.</text>
</comment>
<feature type="region of interest" description="Disordered" evidence="1">
    <location>
        <begin position="66"/>
        <end position="102"/>
    </location>
</feature>
<protein>
    <submittedName>
        <fullName evidence="2">Uncharacterized protein</fullName>
    </submittedName>
</protein>
<proteinExistence type="predicted"/>
<organism evidence="2 3">
    <name type="scientific">Achlya hypogyna</name>
    <name type="common">Oomycete</name>
    <name type="synonym">Protoachlya hypogyna</name>
    <dbReference type="NCBI Taxonomy" id="1202772"/>
    <lineage>
        <taxon>Eukaryota</taxon>
        <taxon>Sar</taxon>
        <taxon>Stramenopiles</taxon>
        <taxon>Oomycota</taxon>
        <taxon>Saprolegniomycetes</taxon>
        <taxon>Saprolegniales</taxon>
        <taxon>Achlyaceae</taxon>
        <taxon>Achlya</taxon>
    </lineage>
</organism>
<evidence type="ECO:0000256" key="1">
    <source>
        <dbReference type="SAM" id="MobiDB-lite"/>
    </source>
</evidence>
<dbReference type="OrthoDB" id="67093at2759"/>
<gene>
    <name evidence="2" type="ORF">ACHHYP_14140</name>
</gene>
<evidence type="ECO:0000313" key="3">
    <source>
        <dbReference type="Proteomes" id="UP000243579"/>
    </source>
</evidence>
<keyword evidence="3" id="KW-1185">Reference proteome</keyword>
<accession>A0A1V9YDY2</accession>
<name>A0A1V9YDY2_ACHHY</name>
<dbReference type="AlphaFoldDB" id="A0A1V9YDY2"/>